<accession>A0A165Z3X8</accession>
<comment type="caution">
    <text evidence="3">The sequence shown here is derived from an EMBL/GenBank/DDBJ whole genome shotgun (WGS) entry which is preliminary data.</text>
</comment>
<evidence type="ECO:0000313" key="4">
    <source>
        <dbReference type="Proteomes" id="UP000076476"/>
    </source>
</evidence>
<proteinExistence type="predicted"/>
<dbReference type="Proteomes" id="UP000076476">
    <property type="component" value="Unassembled WGS sequence"/>
</dbReference>
<name>A0A165Z3X8_9BACI</name>
<gene>
    <name evidence="3" type="ORF">AZI98_01280</name>
</gene>
<dbReference type="STRING" id="33936.AZI98_01280"/>
<feature type="chain" id="PRO_5038575294" description="YtkA-like domain-containing protein" evidence="1">
    <location>
        <begin position="22"/>
        <end position="128"/>
    </location>
</feature>
<dbReference type="PROSITE" id="PS51257">
    <property type="entry name" value="PROKAR_LIPOPROTEIN"/>
    <property type="match status" value="1"/>
</dbReference>
<dbReference type="InterPro" id="IPR032693">
    <property type="entry name" value="YtkA-like_dom"/>
</dbReference>
<dbReference type="AlphaFoldDB" id="A0A165Z3X8"/>
<evidence type="ECO:0000259" key="2">
    <source>
        <dbReference type="Pfam" id="PF13115"/>
    </source>
</evidence>
<keyword evidence="1" id="KW-0732">Signal</keyword>
<dbReference type="EMBL" id="LWBR01000005">
    <property type="protein sequence ID" value="KZN97806.1"/>
    <property type="molecule type" value="Genomic_DNA"/>
</dbReference>
<dbReference type="InterPro" id="IPR013783">
    <property type="entry name" value="Ig-like_fold"/>
</dbReference>
<protein>
    <recommendedName>
        <fullName evidence="2">YtkA-like domain-containing protein</fullName>
    </recommendedName>
</protein>
<dbReference type="RefSeq" id="WP_063386486.1">
    <property type="nucleotide sequence ID" value="NZ_LWBR01000005.1"/>
</dbReference>
<feature type="signal peptide" evidence="1">
    <location>
        <begin position="1"/>
        <end position="21"/>
    </location>
</feature>
<sequence>MRLIVTVLVLFMLLLAGCSNSANQQTNSEEPKLKVTLESDPKQIQLNEKVTFTSKVTYGTENVSEEAKVTFEVIENGVSFGRLPVEPNADGIYQLDVKFVEPGEHQVIAHVDYQGLHEMPILSFHLTE</sequence>
<evidence type="ECO:0000313" key="3">
    <source>
        <dbReference type="EMBL" id="KZN97806.1"/>
    </source>
</evidence>
<dbReference type="Gene3D" id="2.60.40.10">
    <property type="entry name" value="Immunoglobulins"/>
    <property type="match status" value="1"/>
</dbReference>
<evidence type="ECO:0000256" key="1">
    <source>
        <dbReference type="SAM" id="SignalP"/>
    </source>
</evidence>
<feature type="domain" description="YtkA-like" evidence="2">
    <location>
        <begin position="32"/>
        <end position="110"/>
    </location>
</feature>
<dbReference type="Pfam" id="PF13115">
    <property type="entry name" value="YtkA"/>
    <property type="match status" value="1"/>
</dbReference>
<reference evidence="3 4" key="1">
    <citation type="submission" date="2016-04" db="EMBL/GenBank/DDBJ databases">
        <title>Draft genome sequence of Aeribacillus pallidus 8m3 from petroleum reservoir.</title>
        <authorList>
            <person name="Poltaraus A.B."/>
            <person name="Nazina T.N."/>
            <person name="Tourova T.P."/>
            <person name="Malakho S.M."/>
            <person name="Korshunova A.V."/>
            <person name="Sokolova D.S."/>
        </authorList>
    </citation>
    <scope>NUCLEOTIDE SEQUENCE [LARGE SCALE GENOMIC DNA]</scope>
    <source>
        <strain evidence="3 4">8m3</strain>
    </source>
</reference>
<keyword evidence="4" id="KW-1185">Reference proteome</keyword>
<dbReference type="OrthoDB" id="2679563at2"/>
<organism evidence="3 4">
    <name type="scientific">Aeribacillus pallidus</name>
    <dbReference type="NCBI Taxonomy" id="33936"/>
    <lineage>
        <taxon>Bacteria</taxon>
        <taxon>Bacillati</taxon>
        <taxon>Bacillota</taxon>
        <taxon>Bacilli</taxon>
        <taxon>Bacillales</taxon>
        <taxon>Bacillaceae</taxon>
        <taxon>Aeribacillus</taxon>
    </lineage>
</organism>